<feature type="region of interest" description="Disordered" evidence="1">
    <location>
        <begin position="1"/>
        <end position="47"/>
    </location>
</feature>
<accession>A0A427Y0B7</accession>
<evidence type="ECO:0000313" key="3">
    <source>
        <dbReference type="Proteomes" id="UP000279236"/>
    </source>
</evidence>
<dbReference type="PANTHER" id="PTHR21354:SF0">
    <property type="entry name" value="ZINC FINGER PROTEIN 511"/>
    <property type="match status" value="1"/>
</dbReference>
<keyword evidence="3" id="KW-1185">Reference proteome</keyword>
<comment type="caution">
    <text evidence="2">The sequence shown here is derived from an EMBL/GenBank/DDBJ whole genome shotgun (WGS) entry which is preliminary data.</text>
</comment>
<dbReference type="Proteomes" id="UP000279236">
    <property type="component" value="Unassembled WGS sequence"/>
</dbReference>
<gene>
    <name evidence="2" type="ORF">EHS24_006070</name>
</gene>
<dbReference type="RefSeq" id="XP_028477996.1">
    <property type="nucleotide sequence ID" value="XM_028621544.1"/>
</dbReference>
<organism evidence="2 3">
    <name type="scientific">Apiotrichum porosum</name>
    <dbReference type="NCBI Taxonomy" id="105984"/>
    <lineage>
        <taxon>Eukaryota</taxon>
        <taxon>Fungi</taxon>
        <taxon>Dikarya</taxon>
        <taxon>Basidiomycota</taxon>
        <taxon>Agaricomycotina</taxon>
        <taxon>Tremellomycetes</taxon>
        <taxon>Trichosporonales</taxon>
        <taxon>Trichosporonaceae</taxon>
        <taxon>Apiotrichum</taxon>
    </lineage>
</organism>
<protein>
    <recommendedName>
        <fullName evidence="4">C2H2-type domain-containing protein</fullName>
    </recommendedName>
</protein>
<evidence type="ECO:0008006" key="4">
    <source>
        <dbReference type="Google" id="ProtNLM"/>
    </source>
</evidence>
<evidence type="ECO:0000313" key="2">
    <source>
        <dbReference type="EMBL" id="RSH84548.1"/>
    </source>
</evidence>
<evidence type="ECO:0000256" key="1">
    <source>
        <dbReference type="SAM" id="MobiDB-lite"/>
    </source>
</evidence>
<dbReference type="PANTHER" id="PTHR21354">
    <property type="entry name" value="ZINC FINGER PROTEIN 511"/>
    <property type="match status" value="1"/>
</dbReference>
<feature type="region of interest" description="Disordered" evidence="1">
    <location>
        <begin position="242"/>
        <end position="299"/>
    </location>
</feature>
<dbReference type="AlphaFoldDB" id="A0A427Y0B7"/>
<reference evidence="2 3" key="1">
    <citation type="submission" date="2018-11" db="EMBL/GenBank/DDBJ databases">
        <title>Genome sequence of Apiotrichum porosum DSM 27194.</title>
        <authorList>
            <person name="Aliyu H."/>
            <person name="Gorte O."/>
            <person name="Ochsenreither K."/>
        </authorList>
    </citation>
    <scope>NUCLEOTIDE SEQUENCE [LARGE SCALE GENOMIC DNA]</scope>
    <source>
        <strain evidence="2 3">DSM 27194</strain>
    </source>
</reference>
<dbReference type="InterPro" id="IPR039258">
    <property type="entry name" value="ZNF511"/>
</dbReference>
<feature type="compositionally biased region" description="Low complexity" evidence="1">
    <location>
        <begin position="255"/>
        <end position="264"/>
    </location>
</feature>
<proteinExistence type="predicted"/>
<sequence length="433" mass="47325">MADRKRQRSLSSDSSSDSSYAGSDAMDLPSPPGSPRRQPAPKYHRAPEAERTHLCVLPPTCSQPDTAQAFATLDELEAHQAAFHRWICHVPIRDKPGRVGEGEPVVMPEQFAGRAAHSAPGPSGQRWRECGKAFPDERLLDLHHTETHDPIARERQERGEKIFACFLPPDQCSKIFLTPKKRRQHLIEKHRASRCLEFNADGRLSRGILLLHYQPWRRCLHSYLGLTSQLNQIARTEGPAASLIRPRVDRPPAPAALDAKPSSSTSVHRTSHAQGHGNDGDHGHVPHLAPIAGHNPGHQAPIRAEHDDMDMDALAAKMATLESSLTGGRRGRLVTRLATSAPQSATLQQPHRVAPDSTITNTTMSIYAPRHCTPGLIFTSDTASSVCGIHVSKGAPTEAPVGFHDIQDFAQSLILVSLCPSAPRQVPHNPRAT</sequence>
<dbReference type="GeneID" id="39590613"/>
<dbReference type="EMBL" id="RSCE01000003">
    <property type="protein sequence ID" value="RSH84548.1"/>
    <property type="molecule type" value="Genomic_DNA"/>
</dbReference>
<feature type="compositionally biased region" description="Low complexity" evidence="1">
    <location>
        <begin position="9"/>
        <end position="19"/>
    </location>
</feature>
<dbReference type="OrthoDB" id="18440at2759"/>
<name>A0A427Y0B7_9TREE</name>